<gene>
    <name evidence="1" type="ORF">OG699_43740</name>
</gene>
<dbReference type="AlphaFoldDB" id="A0AAU3ICY3"/>
<dbReference type="InterPro" id="IPR011989">
    <property type="entry name" value="ARM-like"/>
</dbReference>
<proteinExistence type="predicted"/>
<reference evidence="1" key="1">
    <citation type="submission" date="2022-10" db="EMBL/GenBank/DDBJ databases">
        <title>The complete genomes of actinobacterial strains from the NBC collection.</title>
        <authorList>
            <person name="Joergensen T.S."/>
            <person name="Alvarez Arevalo M."/>
            <person name="Sterndorff E.B."/>
            <person name="Faurdal D."/>
            <person name="Vuksanovic O."/>
            <person name="Mourched A.-S."/>
            <person name="Charusanti P."/>
            <person name="Shaw S."/>
            <person name="Blin K."/>
            <person name="Weber T."/>
        </authorList>
    </citation>
    <scope>NUCLEOTIDE SEQUENCE</scope>
    <source>
        <strain evidence="1">NBC_01393</strain>
    </source>
</reference>
<accession>A0AAU3ICY3</accession>
<protein>
    <recommendedName>
        <fullName evidence="2">Leucine rich repeat variant</fullName>
    </recommendedName>
</protein>
<evidence type="ECO:0008006" key="2">
    <source>
        <dbReference type="Google" id="ProtNLM"/>
    </source>
</evidence>
<sequence>MTLYTRHAHNLWARDGRRTGRGTMCGDCGHRDTLDAIARNPAAPAEVLARLLCGEAKAAWDSIAWRALPDEVVDAIVTHPDHRLRTVFTGNGAVTAEQRAQLVDDPDPRVRRYLAIGPEWFRSPAQPLPLAIQQRLLADPELPVRRSAAFSRTTAPSLVAGLADHQDADLRRAACREWTLLSEDTRSRLLRDADDTVRQAAMMQACRDDAGYTDLLLGAEISRFRRQDVIRLGAMRTATAEQLAASNEVEDRRELAANLNVPVDIVRTLANDDAHSVRLAVSVRPELTETERTAIDVTISPSDRLHPVEWVRLCADPDVLRQCARSANTLLRRSAAYSRHLPADAVDLLSKDDDYPVRLLLCENQPTVDGEVVLQTYLDCDVITKGALLNHPNFPRAGSGQRFADDPDPAKRWLVGLDSEAPVDAVVRLLADPDDRVRAMAAAHPVLPVDLILQSCGNPETSSRALSNPSLPAEVMHRYLDDAGIPR</sequence>
<dbReference type="InterPro" id="IPR016024">
    <property type="entry name" value="ARM-type_fold"/>
</dbReference>
<dbReference type="SUPFAM" id="SSF48371">
    <property type="entry name" value="ARM repeat"/>
    <property type="match status" value="1"/>
</dbReference>
<name>A0AAU3ICY3_9ACTN</name>
<dbReference type="Gene3D" id="1.25.10.10">
    <property type="entry name" value="Leucine-rich Repeat Variant"/>
    <property type="match status" value="2"/>
</dbReference>
<organism evidence="1">
    <name type="scientific">Streptomyces sp. NBC_01393</name>
    <dbReference type="NCBI Taxonomy" id="2903851"/>
    <lineage>
        <taxon>Bacteria</taxon>
        <taxon>Bacillati</taxon>
        <taxon>Actinomycetota</taxon>
        <taxon>Actinomycetes</taxon>
        <taxon>Kitasatosporales</taxon>
        <taxon>Streptomycetaceae</taxon>
        <taxon>Streptomyces</taxon>
    </lineage>
</organism>
<evidence type="ECO:0000313" key="1">
    <source>
        <dbReference type="EMBL" id="WTZ14265.1"/>
    </source>
</evidence>
<dbReference type="EMBL" id="CP109546">
    <property type="protein sequence ID" value="WTZ14265.1"/>
    <property type="molecule type" value="Genomic_DNA"/>
</dbReference>